<dbReference type="PANTHER" id="PTHR43157:SF31">
    <property type="entry name" value="PHOSPHATIDYLINOSITOL-GLYCAN BIOSYNTHESIS CLASS F PROTEIN"/>
    <property type="match status" value="1"/>
</dbReference>
<dbReference type="EMBL" id="AP024412">
    <property type="protein sequence ID" value="BCR36479.1"/>
    <property type="molecule type" value="Genomic_DNA"/>
</dbReference>
<dbReference type="KEGG" id="manr:MPAN_013720"/>
<accession>A0A7U9TJG5</accession>
<dbReference type="Pfam" id="PF00106">
    <property type="entry name" value="adh_short"/>
    <property type="match status" value="1"/>
</dbReference>
<reference evidence="2" key="1">
    <citation type="submission" date="2021-01" db="EMBL/GenBank/DDBJ databases">
        <title>Draft genome sequence of Acholeplasmataceae bacterium strain Mahy22.</title>
        <authorList>
            <person name="Watanabe M."/>
            <person name="Kojima H."/>
            <person name="Fukui M."/>
        </authorList>
    </citation>
    <scope>NUCLEOTIDE SEQUENCE</scope>
    <source>
        <strain evidence="2">Mahy22</strain>
    </source>
</reference>
<evidence type="ECO:0000256" key="1">
    <source>
        <dbReference type="ARBA" id="ARBA00023002"/>
    </source>
</evidence>
<dbReference type="Gene3D" id="3.40.50.720">
    <property type="entry name" value="NAD(P)-binding Rossmann-like Domain"/>
    <property type="match status" value="1"/>
</dbReference>
<evidence type="ECO:0000313" key="2">
    <source>
        <dbReference type="EMBL" id="BCR36479.1"/>
    </source>
</evidence>
<evidence type="ECO:0000313" key="3">
    <source>
        <dbReference type="Proteomes" id="UP000620133"/>
    </source>
</evidence>
<keyword evidence="3" id="KW-1185">Reference proteome</keyword>
<protein>
    <submittedName>
        <fullName evidence="2">Retinol dehydrogenase</fullName>
    </submittedName>
</protein>
<organism evidence="2 3">
    <name type="scientific">Mariniplasma anaerobium</name>
    <dbReference type="NCBI Taxonomy" id="2735436"/>
    <lineage>
        <taxon>Bacteria</taxon>
        <taxon>Bacillati</taxon>
        <taxon>Mycoplasmatota</taxon>
        <taxon>Mollicutes</taxon>
        <taxon>Acholeplasmatales</taxon>
        <taxon>Acholeplasmataceae</taxon>
        <taxon>Mariniplasma</taxon>
    </lineage>
</organism>
<dbReference type="InterPro" id="IPR036291">
    <property type="entry name" value="NAD(P)-bd_dom_sf"/>
</dbReference>
<dbReference type="SUPFAM" id="SSF51735">
    <property type="entry name" value="NAD(P)-binding Rossmann-fold domains"/>
    <property type="match status" value="1"/>
</dbReference>
<dbReference type="GO" id="GO:0016491">
    <property type="term" value="F:oxidoreductase activity"/>
    <property type="evidence" value="ECO:0007669"/>
    <property type="project" value="UniProtKB-KW"/>
</dbReference>
<keyword evidence="1" id="KW-0560">Oxidoreductase</keyword>
<dbReference type="RefSeq" id="WP_176239908.1">
    <property type="nucleotide sequence ID" value="NZ_AP024412.1"/>
</dbReference>
<gene>
    <name evidence="2" type="ORF">MPAN_013720</name>
</gene>
<proteinExistence type="predicted"/>
<name>A0A7U9TJG5_9MOLU</name>
<dbReference type="AlphaFoldDB" id="A0A7U9TJG5"/>
<dbReference type="InterPro" id="IPR002347">
    <property type="entry name" value="SDR_fam"/>
</dbReference>
<dbReference type="PRINTS" id="PR00081">
    <property type="entry name" value="GDHRDH"/>
</dbReference>
<sequence length="284" mass="32633">MQKIAIVTGATSGIGRQLVLKLIEQNMIVIALGRSDEKIENLKIDTEALITDNALYVIKGDLNNIKSIEEIEKRISFVLDEHQYQIDYLIHVAGRVTSGYHVNKDQHEMTFAVNHLAVVLLTHLLIKRIRKSEKSRILVVSSQSHYRANINFNNLESKKFYSILRSYKRSKLYNVLFVKALASRFEDVPVYAIDPGLVRTKIGTKNTSKLASFVWNWRSKKGIDPMVAATHMYDVLTQERFDNISGSYIRHGQPVSSNPITYDKENIDKLWDVSLEMLDIKKYF</sequence>
<dbReference type="PANTHER" id="PTHR43157">
    <property type="entry name" value="PHOSPHATIDYLINOSITOL-GLYCAN BIOSYNTHESIS CLASS F PROTEIN-RELATED"/>
    <property type="match status" value="1"/>
</dbReference>
<dbReference type="Proteomes" id="UP000620133">
    <property type="component" value="Chromosome"/>
</dbReference>